<evidence type="ECO:0000256" key="3">
    <source>
        <dbReference type="ARBA" id="ARBA00022839"/>
    </source>
</evidence>
<dbReference type="GO" id="GO:0005829">
    <property type="term" value="C:cytosol"/>
    <property type="evidence" value="ECO:0007669"/>
    <property type="project" value="TreeGrafter"/>
</dbReference>
<dbReference type="Gene3D" id="3.30.420.10">
    <property type="entry name" value="Ribonuclease H-like superfamily/Ribonuclease H"/>
    <property type="match status" value="1"/>
</dbReference>
<keyword evidence="6" id="KW-1185">Reference proteome</keyword>
<dbReference type="InterPro" id="IPR006054">
    <property type="entry name" value="DnaQ"/>
</dbReference>
<proteinExistence type="predicted"/>
<dbReference type="FunFam" id="3.30.420.10:FF:000045">
    <property type="entry name" value="3'-5' exonuclease DinG"/>
    <property type="match status" value="1"/>
</dbReference>
<dbReference type="OrthoDB" id="9804290at2"/>
<dbReference type="PANTHER" id="PTHR30231">
    <property type="entry name" value="DNA POLYMERASE III SUBUNIT EPSILON"/>
    <property type="match status" value="1"/>
</dbReference>
<evidence type="ECO:0000313" key="5">
    <source>
        <dbReference type="EMBL" id="KOO51022.1"/>
    </source>
</evidence>
<dbReference type="RefSeq" id="WP_053415137.1">
    <property type="nucleotide sequence ID" value="NZ_LILB01000001.1"/>
</dbReference>
<dbReference type="InterPro" id="IPR036397">
    <property type="entry name" value="RNaseH_sf"/>
</dbReference>
<keyword evidence="2" id="KW-0378">Hydrolase</keyword>
<dbReference type="GO" id="GO:0008408">
    <property type="term" value="F:3'-5' exonuclease activity"/>
    <property type="evidence" value="ECO:0007669"/>
    <property type="project" value="TreeGrafter"/>
</dbReference>
<dbReference type="InterPro" id="IPR013520">
    <property type="entry name" value="Ribonucl_H"/>
</dbReference>
<accession>A0A0M0LJF2</accession>
<evidence type="ECO:0000256" key="2">
    <source>
        <dbReference type="ARBA" id="ARBA00022801"/>
    </source>
</evidence>
<feature type="domain" description="Exonuclease" evidence="4">
    <location>
        <begin position="55"/>
        <end position="224"/>
    </location>
</feature>
<keyword evidence="3 5" id="KW-0269">Exonuclease</keyword>
<dbReference type="GO" id="GO:0006260">
    <property type="term" value="P:DNA replication"/>
    <property type="evidence" value="ECO:0007669"/>
    <property type="project" value="InterPro"/>
</dbReference>
<dbReference type="Pfam" id="PF00929">
    <property type="entry name" value="RNase_T"/>
    <property type="match status" value="1"/>
</dbReference>
<dbReference type="Proteomes" id="UP000036867">
    <property type="component" value="Unassembled WGS sequence"/>
</dbReference>
<dbReference type="SMART" id="SM00479">
    <property type="entry name" value="EXOIII"/>
    <property type="match status" value="1"/>
</dbReference>
<dbReference type="InterPro" id="IPR012337">
    <property type="entry name" value="RNaseH-like_sf"/>
</dbReference>
<dbReference type="PATRIC" id="fig|263475.3.peg.388"/>
<evidence type="ECO:0000313" key="6">
    <source>
        <dbReference type="Proteomes" id="UP000036867"/>
    </source>
</evidence>
<comment type="caution">
    <text evidence="5">The sequence shown here is derived from an EMBL/GenBank/DDBJ whole genome shotgun (WGS) entry which is preliminary data.</text>
</comment>
<dbReference type="SUPFAM" id="SSF53098">
    <property type="entry name" value="Ribonuclease H-like"/>
    <property type="match status" value="1"/>
</dbReference>
<dbReference type="PANTHER" id="PTHR30231:SF4">
    <property type="entry name" value="PROTEIN NEN2"/>
    <property type="match status" value="1"/>
</dbReference>
<dbReference type="EMBL" id="LILB01000001">
    <property type="protein sequence ID" value="KOO51022.1"/>
    <property type="molecule type" value="Genomic_DNA"/>
</dbReference>
<reference evidence="6" key="1">
    <citation type="submission" date="2015-08" db="EMBL/GenBank/DDBJ databases">
        <title>Fjat-10028 dsm 16317.</title>
        <authorList>
            <person name="Liu B."/>
            <person name="Wang J."/>
            <person name="Zhu Y."/>
            <person name="Liu G."/>
            <person name="Chen Q."/>
            <person name="Chen Z."/>
            <person name="Lan J."/>
            <person name="Che J."/>
            <person name="Ge C."/>
            <person name="Shi H."/>
            <person name="Pan Z."/>
            <person name="Liu X."/>
        </authorList>
    </citation>
    <scope>NUCLEOTIDE SEQUENCE [LARGE SCALE GENOMIC DNA]</scope>
    <source>
        <strain evidence="6">DSM 16317</strain>
    </source>
</reference>
<gene>
    <name evidence="5" type="ORF">AMD00_00440</name>
</gene>
<name>A0A0M0LJF2_9BACL</name>
<sequence length="240" mass="27363">MVFEPFIQLLRGIQGKRNTGRIGDIQNSQQMAYLRHLQKEVNQEKALNTPLDELNVVVFDIETTGFSPEKGDGILSIGAIKMSGETIIKEEEFYSLVHFEQNIPQEIIRLTGITNEQIIEAPSLSEVLIHFLQFKGDCTLVAHHANHERQFMQQASSKLFRTPFKHRIVDTSFLYKIVEPKSKNVKLEELCEQNGISVVNRHHALGDAKLTAELWSLYVAKVQQLGCGTLNDVYERFARI</sequence>
<keyword evidence="1" id="KW-0540">Nuclease</keyword>
<dbReference type="AlphaFoldDB" id="A0A0M0LJF2"/>
<dbReference type="STRING" id="263475.AMD00_00440"/>
<evidence type="ECO:0000259" key="4">
    <source>
        <dbReference type="SMART" id="SM00479"/>
    </source>
</evidence>
<dbReference type="GO" id="GO:0003677">
    <property type="term" value="F:DNA binding"/>
    <property type="evidence" value="ECO:0007669"/>
    <property type="project" value="InterPro"/>
</dbReference>
<dbReference type="CDD" id="cd06127">
    <property type="entry name" value="DEDDh"/>
    <property type="match status" value="1"/>
</dbReference>
<protein>
    <submittedName>
        <fullName evidence="5">Exonuclease</fullName>
    </submittedName>
</protein>
<dbReference type="NCBIfam" id="TIGR00573">
    <property type="entry name" value="dnaq"/>
    <property type="match status" value="1"/>
</dbReference>
<organism evidence="5 6">
    <name type="scientific">Viridibacillus arvi</name>
    <dbReference type="NCBI Taxonomy" id="263475"/>
    <lineage>
        <taxon>Bacteria</taxon>
        <taxon>Bacillati</taxon>
        <taxon>Bacillota</taxon>
        <taxon>Bacilli</taxon>
        <taxon>Bacillales</taxon>
        <taxon>Caryophanaceae</taxon>
        <taxon>Viridibacillus</taxon>
    </lineage>
</organism>
<dbReference type="GeneID" id="301134592"/>
<dbReference type="GO" id="GO:0003887">
    <property type="term" value="F:DNA-directed DNA polymerase activity"/>
    <property type="evidence" value="ECO:0007669"/>
    <property type="project" value="InterPro"/>
</dbReference>
<dbReference type="NCBIfam" id="NF005836">
    <property type="entry name" value="PRK07740.1"/>
    <property type="match status" value="1"/>
</dbReference>
<evidence type="ECO:0000256" key="1">
    <source>
        <dbReference type="ARBA" id="ARBA00022722"/>
    </source>
</evidence>